<evidence type="ECO:0000313" key="3">
    <source>
        <dbReference type="EMBL" id="ESS66966.1"/>
    </source>
</evidence>
<organism evidence="3 4">
    <name type="scientific">Methyloglobulus morosus KoM1</name>
    <dbReference type="NCBI Taxonomy" id="1116472"/>
    <lineage>
        <taxon>Bacteria</taxon>
        <taxon>Pseudomonadati</taxon>
        <taxon>Pseudomonadota</taxon>
        <taxon>Gammaproteobacteria</taxon>
        <taxon>Methylococcales</taxon>
        <taxon>Methylococcaceae</taxon>
        <taxon>Methyloglobulus</taxon>
    </lineage>
</organism>
<proteinExistence type="inferred from homology"/>
<dbReference type="EMBL" id="AYLO01000159">
    <property type="protein sequence ID" value="ESS66966.1"/>
    <property type="molecule type" value="Genomic_DNA"/>
</dbReference>
<comment type="similarity">
    <text evidence="1">Belongs to the UDP-N-acetylglucosamine 2-epimerase family.</text>
</comment>
<dbReference type="InterPro" id="IPR029767">
    <property type="entry name" value="WecB-like"/>
</dbReference>
<reference evidence="3 4" key="1">
    <citation type="journal article" date="2013" name="Genome Announc.">
        <title>Draft Genome Sequence of the Methanotrophic Gammaproteobacterium Methyloglobulus morosus DSM 22980 Strain KoM1.</title>
        <authorList>
            <person name="Poehlein A."/>
            <person name="Deutzmann J.S."/>
            <person name="Daniel R."/>
            <person name="Simeonova D.D."/>
        </authorList>
    </citation>
    <scope>NUCLEOTIDE SEQUENCE [LARGE SCALE GENOMIC DNA]</scope>
    <source>
        <strain evidence="3 4">KoM1</strain>
    </source>
</reference>
<dbReference type="EC" id="5.1.3.14" evidence="3"/>
<dbReference type="PANTHER" id="PTHR43174">
    <property type="entry name" value="UDP-N-ACETYLGLUCOSAMINE 2-EPIMERASE"/>
    <property type="match status" value="1"/>
</dbReference>
<dbReference type="PANTHER" id="PTHR43174:SF1">
    <property type="entry name" value="UDP-N-ACETYLGLUCOSAMINE 2-EPIMERASE"/>
    <property type="match status" value="1"/>
</dbReference>
<gene>
    <name evidence="3" type="primary">wecB</name>
    <name evidence="3" type="ORF">MGMO_174c00320</name>
</gene>
<evidence type="ECO:0000259" key="2">
    <source>
        <dbReference type="Pfam" id="PF02350"/>
    </source>
</evidence>
<dbReference type="Pfam" id="PF02350">
    <property type="entry name" value="Epimerase_2"/>
    <property type="match status" value="1"/>
</dbReference>
<keyword evidence="1 3" id="KW-0413">Isomerase</keyword>
<dbReference type="Gene3D" id="3.40.50.2000">
    <property type="entry name" value="Glycogen Phosphorylase B"/>
    <property type="match status" value="2"/>
</dbReference>
<comment type="caution">
    <text evidence="3">The sequence shown here is derived from an EMBL/GenBank/DDBJ whole genome shotgun (WGS) entry which is preliminary data.</text>
</comment>
<dbReference type="eggNOG" id="COG0381">
    <property type="taxonomic scope" value="Bacteria"/>
</dbReference>
<evidence type="ECO:0000313" key="4">
    <source>
        <dbReference type="Proteomes" id="UP000017842"/>
    </source>
</evidence>
<dbReference type="Proteomes" id="UP000017842">
    <property type="component" value="Unassembled WGS sequence"/>
</dbReference>
<keyword evidence="4" id="KW-1185">Reference proteome</keyword>
<dbReference type="STRING" id="1116472.MGMO_174c00320"/>
<accession>V5DHS6</accession>
<dbReference type="AlphaFoldDB" id="V5DHS6"/>
<dbReference type="GO" id="GO:0008761">
    <property type="term" value="F:UDP-N-acetylglucosamine 2-epimerase activity"/>
    <property type="evidence" value="ECO:0007669"/>
    <property type="project" value="UniProtKB-EC"/>
</dbReference>
<evidence type="ECO:0000256" key="1">
    <source>
        <dbReference type="RuleBase" id="RU003513"/>
    </source>
</evidence>
<protein>
    <submittedName>
        <fullName evidence="3">UDP-N-acetylglucosamine 2-epimerase WecB</fullName>
        <ecNumber evidence="3">5.1.3.14</ecNumber>
    </submittedName>
</protein>
<sequence length="378" mass="43431">MIYIILGTRAQLVKMAPVIREIEYRNWPLVLIHTGQHKEGIEELKSDFQIKTDWQWLYSKDQEVKTISHAFKWLLSLISAIILKPNSLLAGLNSFENNIILVHGDTFSTILGALLGKRIGIKVAHVESGLRSFNFLNPFPEEINRIITFYLADIAFCPGQWAVNNLNKYKKLIKIDTENNTLLDSLKIALDFPYRNNNYPVPTANYGVVSIHRFENIFYSTRFKSIIDQLIEVADKHHLIFVLHPTTHKRLIRSGLIENLNQHPGIELRERTGYINFIHLLVKSQFVITDGGSNQEELSYLNIPTFLMRKTTERQEGLGSNVQIGNISADNLRKFIRETKTHSNKQLSLPINSPSRIICNEIAFATTNFNYPLKHIDP</sequence>
<feature type="domain" description="UDP-N-acetylglucosamine 2-epimerase" evidence="2">
    <location>
        <begin position="27"/>
        <end position="324"/>
    </location>
</feature>
<dbReference type="SUPFAM" id="SSF53756">
    <property type="entry name" value="UDP-Glycosyltransferase/glycogen phosphorylase"/>
    <property type="match status" value="1"/>
</dbReference>
<dbReference type="InterPro" id="IPR003331">
    <property type="entry name" value="UDP_GlcNAc_Epimerase_2_dom"/>
</dbReference>
<name>V5DHS6_9GAMM</name>